<dbReference type="SUPFAM" id="SSF74982">
    <property type="entry name" value="Small protein B (SmpB)"/>
    <property type="match status" value="1"/>
</dbReference>
<evidence type="ECO:0000256" key="2">
    <source>
        <dbReference type="ARBA" id="ARBA00022884"/>
    </source>
</evidence>
<reference evidence="6" key="1">
    <citation type="submission" date="2016-01" db="EMBL/GenBank/DDBJ databases">
        <authorList>
            <person name="Husnik F."/>
        </authorList>
    </citation>
    <scope>NUCLEOTIDE SEQUENCE [LARGE SCALE GENOMIC DNA]</scope>
</reference>
<dbReference type="NCBIfam" id="NF003843">
    <property type="entry name" value="PRK05422.1"/>
    <property type="match status" value="1"/>
</dbReference>
<dbReference type="NCBIfam" id="TIGR00086">
    <property type="entry name" value="smpB"/>
    <property type="match status" value="1"/>
</dbReference>
<dbReference type="EMBL" id="LN999831">
    <property type="protein sequence ID" value="CUX95828.1"/>
    <property type="molecule type" value="Genomic_DNA"/>
</dbReference>
<keyword evidence="4" id="KW-0812">Transmembrane</keyword>
<dbReference type="GO" id="GO:0003723">
    <property type="term" value="F:RNA binding"/>
    <property type="evidence" value="ECO:0007669"/>
    <property type="project" value="UniProtKB-UniRule"/>
</dbReference>
<dbReference type="Proteomes" id="UP000095697">
    <property type="component" value="Chromosome I"/>
</dbReference>
<dbReference type="PROSITE" id="PS01317">
    <property type="entry name" value="SSRP"/>
    <property type="match status" value="1"/>
</dbReference>
<keyword evidence="4" id="KW-0472">Membrane</keyword>
<dbReference type="PATRIC" id="fig|1778264.3.peg.146"/>
<dbReference type="PANTHER" id="PTHR30308:SF2">
    <property type="entry name" value="SSRA-BINDING PROTEIN"/>
    <property type="match status" value="1"/>
</dbReference>
<dbReference type="GO" id="GO:0005829">
    <property type="term" value="C:cytosol"/>
    <property type="evidence" value="ECO:0007669"/>
    <property type="project" value="TreeGrafter"/>
</dbReference>
<dbReference type="RefSeq" id="WP_067569280.1">
    <property type="nucleotide sequence ID" value="NZ_LN999831.1"/>
</dbReference>
<evidence type="ECO:0000256" key="4">
    <source>
        <dbReference type="SAM" id="Phobius"/>
    </source>
</evidence>
<dbReference type="InterPro" id="IPR023620">
    <property type="entry name" value="SmpB"/>
</dbReference>
<dbReference type="GO" id="GO:0070930">
    <property type="term" value="P:trans-translation-dependent protein tagging"/>
    <property type="evidence" value="ECO:0007669"/>
    <property type="project" value="TreeGrafter"/>
</dbReference>
<evidence type="ECO:0000256" key="1">
    <source>
        <dbReference type="ARBA" id="ARBA00022490"/>
    </source>
</evidence>
<feature type="transmembrane region" description="Helical" evidence="4">
    <location>
        <begin position="62"/>
        <end position="79"/>
    </location>
</feature>
<dbReference type="AlphaFoldDB" id="A0A143WQ20"/>
<keyword evidence="1 3" id="KW-0963">Cytoplasm</keyword>
<comment type="function">
    <text evidence="3">Required for rescue of stalled ribosomes mediated by trans-translation. Binds to transfer-messenger RNA (tmRNA), required for stable association of tmRNA with ribosomes. tmRNA and SmpB together mimic tRNA shape, replacing the anticodon stem-loop with SmpB. tmRNA is encoded by the ssrA gene; the 2 termini fold to resemble tRNA(Ala) and it encodes a 'tag peptide', a short internal open reading frame. During trans-translation Ala-aminoacylated tmRNA acts like a tRNA, entering the A-site of stalled ribosomes, displacing the stalled mRNA. The ribosome then switches to translate the ORF on the tmRNA; the nascent peptide is terminated with the 'tag peptide' encoded by the tmRNA and targeted for degradation. The ribosome is freed to recommence translation, which seems to be the essential function of trans-translation.</text>
</comment>
<dbReference type="InterPro" id="IPR020081">
    <property type="entry name" value="SsrA-bd_prot_CS"/>
</dbReference>
<evidence type="ECO:0000313" key="5">
    <source>
        <dbReference type="EMBL" id="CUX95828.1"/>
    </source>
</evidence>
<gene>
    <name evidence="3 5" type="primary">smpB</name>
    <name evidence="5" type="ORF">PMARG_ME00158</name>
</gene>
<comment type="similarity">
    <text evidence="3">Belongs to the SmpB family.</text>
</comment>
<dbReference type="HAMAP" id="MF_00023">
    <property type="entry name" value="SmpB"/>
    <property type="match status" value="1"/>
</dbReference>
<dbReference type="InterPro" id="IPR000037">
    <property type="entry name" value="SsrA-bd_prot"/>
</dbReference>
<organism evidence="5 6">
    <name type="scientific">Candidatus Mikella endobia</name>
    <dbReference type="NCBI Taxonomy" id="1778264"/>
    <lineage>
        <taxon>Bacteria</taxon>
        <taxon>Pseudomonadati</taxon>
        <taxon>Pseudomonadota</taxon>
        <taxon>Gammaproteobacteria</taxon>
        <taxon>Enterobacterales</taxon>
        <taxon>Enterobacteriaceae</taxon>
        <taxon>Candidatus Mikella</taxon>
    </lineage>
</organism>
<dbReference type="GO" id="GO:0070929">
    <property type="term" value="P:trans-translation"/>
    <property type="evidence" value="ECO:0007669"/>
    <property type="project" value="UniProtKB-UniRule"/>
</dbReference>
<keyword evidence="2 3" id="KW-0694">RNA-binding</keyword>
<protein>
    <recommendedName>
        <fullName evidence="3">SsrA-binding protein</fullName>
    </recommendedName>
    <alternativeName>
        <fullName evidence="3">Small protein B</fullName>
    </alternativeName>
</protein>
<dbReference type="CDD" id="cd09294">
    <property type="entry name" value="SmpB"/>
    <property type="match status" value="1"/>
</dbReference>
<proteinExistence type="inferred from homology"/>
<dbReference type="STRING" id="1778264.PMARG_ME00158"/>
<dbReference type="PANTHER" id="PTHR30308">
    <property type="entry name" value="TMRNA-BINDING COMPONENT OF TRANS-TRANSLATION TAGGING COMPLEX"/>
    <property type="match status" value="1"/>
</dbReference>
<evidence type="ECO:0000256" key="3">
    <source>
        <dbReference type="HAMAP-Rule" id="MF_00023"/>
    </source>
</evidence>
<accession>A0A143WQ20</accession>
<sequence length="159" mass="19168">MNKKYQSCLITNIWQNKNIKYKYFIEKELNAGLSLQGWEVKALRANKFNINNSYIILKNGEAYLFGAIFQPLILSFSYIKNDKMRIRKLLLNKHELKFLFNKVKHNNYTIIPLSIYWNKSWLKIKIGIAKGKKEHDKRLDIKKREWKLDKNRLIKFNTK</sequence>
<keyword evidence="6" id="KW-1185">Reference proteome</keyword>
<evidence type="ECO:0000313" key="6">
    <source>
        <dbReference type="Proteomes" id="UP000095697"/>
    </source>
</evidence>
<dbReference type="Pfam" id="PF01668">
    <property type="entry name" value="SmpB"/>
    <property type="match status" value="1"/>
</dbReference>
<comment type="subcellular location">
    <subcellularLocation>
        <location evidence="3">Cytoplasm</location>
    </subcellularLocation>
    <text evidence="3">The tmRNA-SmpB complex associates with stalled 70S ribosomes.</text>
</comment>
<dbReference type="Gene3D" id="2.40.280.10">
    <property type="match status" value="1"/>
</dbReference>
<keyword evidence="4" id="KW-1133">Transmembrane helix</keyword>
<name>A0A143WQ20_9ENTR</name>
<dbReference type="KEGG" id="cmik:PMARG_ME00158"/>
<dbReference type="OrthoDB" id="9805462at2"/>